<evidence type="ECO:0000313" key="1">
    <source>
        <dbReference type="EMBL" id="CAB4690005.1"/>
    </source>
</evidence>
<dbReference type="AlphaFoldDB" id="A0A6J6NZ57"/>
<organism evidence="1">
    <name type="scientific">freshwater metagenome</name>
    <dbReference type="NCBI Taxonomy" id="449393"/>
    <lineage>
        <taxon>unclassified sequences</taxon>
        <taxon>metagenomes</taxon>
        <taxon>ecological metagenomes</taxon>
    </lineage>
</organism>
<gene>
    <name evidence="1" type="ORF">UFOPK2373_00739</name>
</gene>
<protein>
    <submittedName>
        <fullName evidence="1">Unannotated protein</fullName>
    </submittedName>
</protein>
<proteinExistence type="predicted"/>
<reference evidence="1" key="1">
    <citation type="submission" date="2020-05" db="EMBL/GenBank/DDBJ databases">
        <authorList>
            <person name="Chiriac C."/>
            <person name="Salcher M."/>
            <person name="Ghai R."/>
            <person name="Kavagutti S V."/>
        </authorList>
    </citation>
    <scope>NUCLEOTIDE SEQUENCE</scope>
</reference>
<accession>A0A6J6NZ57</accession>
<sequence length="463" mass="49713">MKKMLISTVVLGLILTAGVSASAEEVISPVAGQTDLTVRTSTSSIRNPRVFSLANGSSLVTWQEGSREGYFLKARTVSINNRLGAVQTINSGVAESLDSGQGVQDTVAINRNGKVFAVWATLGTRYGVPSQTVWGRTSVDGVTWSKPYVIIPGLSLTGDLDRCQEDPTNTPSCGYVRIQAAIDDKGRQAVLVADNIQSTGNRFRMKASSFIGKWCNFKTLTTTPEFRSSEILGLTSGFMVSATKYSPMTTNSVKTSYYSPKLESWTNTSTAIAISANTVITGHWVQRDTKNLTLAMASSNDVGGVSIRNYNVDTKTWSSDLITLQKQEPNIVYPDLRAAKVGADFVVMFTTYNQVDGAKEVRVSKVVGLTPTTTTIGTSVDQIDLLYAGSSLSNNAVIAYNEIMNGAKLGGITEATLPTFIPNSATHSYLSAFIKTRADRVAGVGLKFGESTTAVIFTQGYLR</sequence>
<dbReference type="EMBL" id="CAEZXL010000120">
    <property type="protein sequence ID" value="CAB4690005.1"/>
    <property type="molecule type" value="Genomic_DNA"/>
</dbReference>
<name>A0A6J6NZ57_9ZZZZ</name>